<dbReference type="InterPro" id="IPR004875">
    <property type="entry name" value="DDE_SF_endonuclease_dom"/>
</dbReference>
<dbReference type="Pfam" id="PF03184">
    <property type="entry name" value="DDE_1"/>
    <property type="match status" value="1"/>
</dbReference>
<comment type="caution">
    <text evidence="2">The sequence shown here is derived from an EMBL/GenBank/DDBJ whole genome shotgun (WGS) entry which is preliminary data.</text>
</comment>
<dbReference type="Gene3D" id="3.30.420.10">
    <property type="entry name" value="Ribonuclease H-like superfamily/Ribonuclease H"/>
    <property type="match status" value="1"/>
</dbReference>
<dbReference type="InterPro" id="IPR050863">
    <property type="entry name" value="CenT-Element_Derived"/>
</dbReference>
<gene>
    <name evidence="2" type="ORF">FPOA_13465</name>
</gene>
<dbReference type="GO" id="GO:0005634">
    <property type="term" value="C:nucleus"/>
    <property type="evidence" value="ECO:0007669"/>
    <property type="project" value="TreeGrafter"/>
</dbReference>
<dbReference type="PANTHER" id="PTHR19303:SF62">
    <property type="entry name" value="HTH CENPB-TYPE DOMAIN-CONTAINING PROTEIN-RELATED"/>
    <property type="match status" value="1"/>
</dbReference>
<evidence type="ECO:0000313" key="3">
    <source>
        <dbReference type="Proteomes" id="UP000091967"/>
    </source>
</evidence>
<dbReference type="AlphaFoldDB" id="A0A1B8A5I2"/>
<sequence>MTELLNEKTDGFMIDTQLPQEVRESIRNANFAGKPLNAVDCEESDKEEEEEEEEILPLLDLSCLNDVEMPSSPPCLPNHEPPPDIARLSSPVGKRWAINFINRQPGLKTRFPRRYDYKRAKCEDPTIIRNWFKLVQNTIAKYGIQTNDIWNFDETGFMMGMISTGKVVTSIERRGRPKSVQPGNREWVTVIQGINAAGWTIPPFIIVTGQKHLRNWYEGSTLPTDWAIATSQNGWTDNEMGLEWLKHFNQSTTSRSTGAYRLLILDGHESHHSADFEAYCKEKKIILLCMPPNSSHLLQPLDFGCFGPLKKAHGREIEHLMRRCITHITKVTFFPAFYAAHQAAITESNIKGGFGGAGLVPFDPESVISRLDVQLRTLTPPEGLPKRKPARLNLGPQRHQRLLMRLILIRNTLRDESEDIKVAFQSQSLKLFSLLLKQ</sequence>
<evidence type="ECO:0000259" key="1">
    <source>
        <dbReference type="Pfam" id="PF03184"/>
    </source>
</evidence>
<dbReference type="EMBL" id="LYXU01000137">
    <property type="protein sequence ID" value="OBS15737.1"/>
    <property type="molecule type" value="Genomic_DNA"/>
</dbReference>
<name>A0A1B8A5I2_FUSPO</name>
<feature type="domain" description="DDE-1" evidence="1">
    <location>
        <begin position="185"/>
        <end position="354"/>
    </location>
</feature>
<dbReference type="PANTHER" id="PTHR19303">
    <property type="entry name" value="TRANSPOSON"/>
    <property type="match status" value="1"/>
</dbReference>
<evidence type="ECO:0000313" key="2">
    <source>
        <dbReference type="EMBL" id="OBS15737.1"/>
    </source>
</evidence>
<dbReference type="GO" id="GO:0003677">
    <property type="term" value="F:DNA binding"/>
    <property type="evidence" value="ECO:0007669"/>
    <property type="project" value="TreeGrafter"/>
</dbReference>
<accession>A0A1B8A5I2</accession>
<dbReference type="Proteomes" id="UP000091967">
    <property type="component" value="Unassembled WGS sequence"/>
</dbReference>
<protein>
    <recommendedName>
        <fullName evidence="1">DDE-1 domain-containing protein</fullName>
    </recommendedName>
</protein>
<keyword evidence="3" id="KW-1185">Reference proteome</keyword>
<dbReference type="InterPro" id="IPR036397">
    <property type="entry name" value="RNaseH_sf"/>
</dbReference>
<proteinExistence type="predicted"/>
<organism evidence="2 3">
    <name type="scientific">Fusarium poae</name>
    <dbReference type="NCBI Taxonomy" id="36050"/>
    <lineage>
        <taxon>Eukaryota</taxon>
        <taxon>Fungi</taxon>
        <taxon>Dikarya</taxon>
        <taxon>Ascomycota</taxon>
        <taxon>Pezizomycotina</taxon>
        <taxon>Sordariomycetes</taxon>
        <taxon>Hypocreomycetidae</taxon>
        <taxon>Hypocreales</taxon>
        <taxon>Nectriaceae</taxon>
        <taxon>Fusarium</taxon>
    </lineage>
</organism>
<reference evidence="2 3" key="1">
    <citation type="submission" date="2016-06" db="EMBL/GenBank/DDBJ databases">
        <title>Living apart together: crosstalk between the core and supernumerary genomes in a fungal plant pathogen.</title>
        <authorList>
            <person name="Vanheule A."/>
            <person name="Audenaert K."/>
            <person name="Warris S."/>
            <person name="Van De Geest H."/>
            <person name="Schijlen E."/>
            <person name="Hofte M."/>
            <person name="De Saeger S."/>
            <person name="Haesaert G."/>
            <person name="Waalwijk C."/>
            <person name="Van Der Lee T."/>
        </authorList>
    </citation>
    <scope>NUCLEOTIDE SEQUENCE [LARGE SCALE GENOMIC DNA]</scope>
    <source>
        <strain evidence="2 3">2516</strain>
    </source>
</reference>